<dbReference type="Proteomes" id="UP001295740">
    <property type="component" value="Unassembled WGS sequence"/>
</dbReference>
<dbReference type="EMBL" id="CAUWAG010000011">
    <property type="protein sequence ID" value="CAJ2508398.1"/>
    <property type="molecule type" value="Genomic_DNA"/>
</dbReference>
<dbReference type="AlphaFoldDB" id="A0AAI8VNZ7"/>
<comment type="caution">
    <text evidence="1">The sequence shown here is derived from an EMBL/GenBank/DDBJ whole genome shotgun (WGS) entry which is preliminary data.</text>
</comment>
<accession>A0AAI8VNZ7</accession>
<gene>
    <name evidence="1" type="ORF">KHLLAP_LOCUS8866</name>
</gene>
<proteinExistence type="predicted"/>
<evidence type="ECO:0000313" key="2">
    <source>
        <dbReference type="Proteomes" id="UP001295740"/>
    </source>
</evidence>
<protein>
    <submittedName>
        <fullName evidence="1">Uu.00g134240.m01.CDS01</fullName>
    </submittedName>
</protein>
<name>A0AAI8VNZ7_9PEZI</name>
<evidence type="ECO:0000313" key="1">
    <source>
        <dbReference type="EMBL" id="CAJ2508398.1"/>
    </source>
</evidence>
<reference evidence="1" key="1">
    <citation type="submission" date="2023-10" db="EMBL/GenBank/DDBJ databases">
        <authorList>
            <person name="Hackl T."/>
        </authorList>
    </citation>
    <scope>NUCLEOTIDE SEQUENCE</scope>
</reference>
<keyword evidence="2" id="KW-1185">Reference proteome</keyword>
<organism evidence="1 2">
    <name type="scientific">Anthostomella pinea</name>
    <dbReference type="NCBI Taxonomy" id="933095"/>
    <lineage>
        <taxon>Eukaryota</taxon>
        <taxon>Fungi</taxon>
        <taxon>Dikarya</taxon>
        <taxon>Ascomycota</taxon>
        <taxon>Pezizomycotina</taxon>
        <taxon>Sordariomycetes</taxon>
        <taxon>Xylariomycetidae</taxon>
        <taxon>Xylariales</taxon>
        <taxon>Xylariaceae</taxon>
        <taxon>Anthostomella</taxon>
    </lineage>
</organism>
<sequence length="203" mass="22025">MGSRLIQAFENGKHNPADSALLQRRLAVRKLQVSFSQTGEIGQEEMRLIKFSSADARSNGFLADLAIIKAQDCIRRNDLLSAHTALSRFRPLFASSLERAREGSVDTVRGMVYRLRGHFSESVKVLFKASGSASEALAQLSAAMMCEMGEHDMALAKFEGWQQLNSRPGSKAIVGIRLALADAHALETCGRSFGGKSGLPAKS</sequence>